<dbReference type="AlphaFoldDB" id="A0AB34FSD2"/>
<keyword evidence="4" id="KW-1185">Reference proteome</keyword>
<evidence type="ECO:0000256" key="2">
    <source>
        <dbReference type="ARBA" id="ARBA00023002"/>
    </source>
</evidence>
<accession>A0AB34FSD2</accession>
<dbReference type="Proteomes" id="UP001163105">
    <property type="component" value="Unassembled WGS sequence"/>
</dbReference>
<evidence type="ECO:0000313" key="4">
    <source>
        <dbReference type="Proteomes" id="UP001163105"/>
    </source>
</evidence>
<protein>
    <submittedName>
        <fullName evidence="3">Epimerase/hydratase</fullName>
    </submittedName>
</protein>
<evidence type="ECO:0000313" key="3">
    <source>
        <dbReference type="EMBL" id="KAJ6442314.1"/>
    </source>
</evidence>
<sequence length="395" mass="42384">MEAHYLDIWCELEGLALYWDCGAGDFSMCDDPERGAELVGLVGFMVLATLQELKKRDVLTPSNRIPNLGYILSIMICCGWNRGRELSDEYMDCVPWVYRVMDVAHEAGIVIAGARGYERVAEEIGSEEADGKTPELVKKWEKSVFSTKKQIALLQLDHHDDMTLPVAFIIGGGPRIGHAVAAAFVKDGYRVALGRRNLAASEGLPGVTPVAVDVSNPSSVETAFAEVEGSLGVPSVVVYNAAALTFPPEQGDPFSVPPDAFTRDTAVNVASGYAALHYATRAWKKTRQGGAGGVFIATGNVTPFYPNPFATTLGAGKAGLVHLIQIANQELKDGGDRFYFVSQVTEEGNPVRYEGVEAAAHGQVYSDIVKGGAGKSSWDVRFSVGKDGSIAYQKG</sequence>
<comment type="caution">
    <text evidence="3">The sequence shown here is derived from an EMBL/GenBank/DDBJ whole genome shotgun (WGS) entry which is preliminary data.</text>
</comment>
<dbReference type="CDD" id="cd05233">
    <property type="entry name" value="SDR_c"/>
    <property type="match status" value="1"/>
</dbReference>
<reference evidence="3" key="1">
    <citation type="submission" date="2023-01" db="EMBL/GenBank/DDBJ databases">
        <title>The growth and conidiation of Purpureocillium lavendulum are regulated by nitrogen source and histone H3K14 acetylation.</title>
        <authorList>
            <person name="Tang P."/>
            <person name="Han J."/>
            <person name="Zhang C."/>
            <person name="Tang P."/>
            <person name="Qi F."/>
            <person name="Zhang K."/>
            <person name="Liang L."/>
        </authorList>
    </citation>
    <scope>NUCLEOTIDE SEQUENCE</scope>
    <source>
        <strain evidence="3">YMF1.00683</strain>
    </source>
</reference>
<dbReference type="InterPro" id="IPR036291">
    <property type="entry name" value="NAD(P)-bd_dom_sf"/>
</dbReference>
<dbReference type="Gene3D" id="3.40.50.720">
    <property type="entry name" value="NAD(P)-binding Rossmann-like Domain"/>
    <property type="match status" value="1"/>
</dbReference>
<name>A0AB34FSD2_9HYPO</name>
<comment type="similarity">
    <text evidence="1">Belongs to the short-chain dehydrogenases/reductases (SDR) family.</text>
</comment>
<dbReference type="EMBL" id="JAQHRD010000004">
    <property type="protein sequence ID" value="KAJ6442314.1"/>
    <property type="molecule type" value="Genomic_DNA"/>
</dbReference>
<dbReference type="Pfam" id="PF00106">
    <property type="entry name" value="adh_short"/>
    <property type="match status" value="1"/>
</dbReference>
<dbReference type="GO" id="GO:0016491">
    <property type="term" value="F:oxidoreductase activity"/>
    <property type="evidence" value="ECO:0007669"/>
    <property type="project" value="UniProtKB-KW"/>
</dbReference>
<proteinExistence type="inferred from homology"/>
<dbReference type="PANTHER" id="PTHR43669:SF4">
    <property type="entry name" value="SHORT-CHAIN DEHYDROGENASE"/>
    <property type="match status" value="1"/>
</dbReference>
<dbReference type="PANTHER" id="PTHR43669">
    <property type="entry name" value="5-KETO-D-GLUCONATE 5-REDUCTASE"/>
    <property type="match status" value="1"/>
</dbReference>
<dbReference type="InterPro" id="IPR002347">
    <property type="entry name" value="SDR_fam"/>
</dbReference>
<keyword evidence="2" id="KW-0560">Oxidoreductase</keyword>
<evidence type="ECO:0000256" key="1">
    <source>
        <dbReference type="ARBA" id="ARBA00006484"/>
    </source>
</evidence>
<dbReference type="SUPFAM" id="SSF51735">
    <property type="entry name" value="NAD(P)-binding Rossmann-fold domains"/>
    <property type="match status" value="1"/>
</dbReference>
<gene>
    <name evidence="3" type="ORF">O9K51_05871</name>
</gene>
<organism evidence="3 4">
    <name type="scientific">Purpureocillium lavendulum</name>
    <dbReference type="NCBI Taxonomy" id="1247861"/>
    <lineage>
        <taxon>Eukaryota</taxon>
        <taxon>Fungi</taxon>
        <taxon>Dikarya</taxon>
        <taxon>Ascomycota</taxon>
        <taxon>Pezizomycotina</taxon>
        <taxon>Sordariomycetes</taxon>
        <taxon>Hypocreomycetidae</taxon>
        <taxon>Hypocreales</taxon>
        <taxon>Ophiocordycipitaceae</taxon>
        <taxon>Purpureocillium</taxon>
    </lineage>
</organism>